<organism evidence="2 3">
    <name type="scientific">Mya arenaria</name>
    <name type="common">Soft-shell clam</name>
    <dbReference type="NCBI Taxonomy" id="6604"/>
    <lineage>
        <taxon>Eukaryota</taxon>
        <taxon>Metazoa</taxon>
        <taxon>Spiralia</taxon>
        <taxon>Lophotrochozoa</taxon>
        <taxon>Mollusca</taxon>
        <taxon>Bivalvia</taxon>
        <taxon>Autobranchia</taxon>
        <taxon>Heteroconchia</taxon>
        <taxon>Euheterodonta</taxon>
        <taxon>Imparidentia</taxon>
        <taxon>Neoheterodontei</taxon>
        <taxon>Myida</taxon>
        <taxon>Myoidea</taxon>
        <taxon>Myidae</taxon>
        <taxon>Mya</taxon>
    </lineage>
</organism>
<accession>A0ABY7F5U8</accession>
<feature type="non-terminal residue" evidence="2">
    <location>
        <position position="1"/>
    </location>
</feature>
<name>A0ABY7F5U8_MYAAR</name>
<dbReference type="InterPro" id="IPR004244">
    <property type="entry name" value="Transposase_22"/>
</dbReference>
<evidence type="ECO:0000313" key="2">
    <source>
        <dbReference type="EMBL" id="WAR16174.1"/>
    </source>
</evidence>
<evidence type="ECO:0000256" key="1">
    <source>
        <dbReference type="SAM" id="Coils"/>
    </source>
</evidence>
<sequence length="194" mass="22182">IVTGVLSGLQQKFVSLEQENVELRGKVSTLETKISAIEEKINNLSVDNDKSNQYSRRNCLRVSGIEEAEGESTDKIVIDLIKAIGAEVSLDQIDRIHRLGKPRTMGPSQPANKRPRDIIIKFASYRFRQQVYKSQLTKQRAELFSRTRRLFKEKLVDSVWTFDGVIFIKDKSLNVHRIETPDAFESFKTTKGLI</sequence>
<keyword evidence="1" id="KW-0175">Coiled coil</keyword>
<keyword evidence="3" id="KW-1185">Reference proteome</keyword>
<proteinExistence type="predicted"/>
<dbReference type="Proteomes" id="UP001164746">
    <property type="component" value="Chromosome 10"/>
</dbReference>
<gene>
    <name evidence="2" type="ORF">MAR_030768</name>
</gene>
<feature type="coiled-coil region" evidence="1">
    <location>
        <begin position="6"/>
        <end position="47"/>
    </location>
</feature>
<reference evidence="2" key="1">
    <citation type="submission" date="2022-11" db="EMBL/GenBank/DDBJ databases">
        <title>Centuries of genome instability and evolution in soft-shell clam transmissible cancer (bioRxiv).</title>
        <authorList>
            <person name="Hart S.F.M."/>
            <person name="Yonemitsu M.A."/>
            <person name="Giersch R.M."/>
            <person name="Beal B.F."/>
            <person name="Arriagada G."/>
            <person name="Davis B.W."/>
            <person name="Ostrander E.A."/>
            <person name="Goff S.P."/>
            <person name="Metzger M.J."/>
        </authorList>
    </citation>
    <scope>NUCLEOTIDE SEQUENCE</scope>
    <source>
        <strain evidence="2">MELC-2E11</strain>
        <tissue evidence="2">Siphon/mantle</tissue>
    </source>
</reference>
<evidence type="ECO:0000313" key="3">
    <source>
        <dbReference type="Proteomes" id="UP001164746"/>
    </source>
</evidence>
<dbReference type="PANTHER" id="PTHR11505">
    <property type="entry name" value="L1 TRANSPOSABLE ELEMENT-RELATED"/>
    <property type="match status" value="1"/>
</dbReference>
<protein>
    <submittedName>
        <fullName evidence="2">Uncharacterized protein</fullName>
    </submittedName>
</protein>
<dbReference type="Gene3D" id="3.30.70.1820">
    <property type="entry name" value="L1 transposable element, RRM domain"/>
    <property type="match status" value="1"/>
</dbReference>
<dbReference type="Gene3D" id="1.20.5.170">
    <property type="match status" value="1"/>
</dbReference>
<dbReference type="EMBL" id="CP111021">
    <property type="protein sequence ID" value="WAR16174.1"/>
    <property type="molecule type" value="Genomic_DNA"/>
</dbReference>